<dbReference type="SUPFAM" id="SSF56322">
    <property type="entry name" value="ADC synthase"/>
    <property type="match status" value="1"/>
</dbReference>
<dbReference type="PANTHER" id="PTHR42839">
    <property type="entry name" value="ISOCHORISMATE SYNTHASE ENTC"/>
    <property type="match status" value="1"/>
</dbReference>
<dbReference type="Gene3D" id="3.60.120.10">
    <property type="entry name" value="Anthranilate synthase"/>
    <property type="match status" value="1"/>
</dbReference>
<evidence type="ECO:0000313" key="7">
    <source>
        <dbReference type="EMBL" id="BAO56692.1"/>
    </source>
</evidence>
<evidence type="ECO:0000256" key="1">
    <source>
        <dbReference type="ARBA" id="ARBA00000799"/>
    </source>
</evidence>
<dbReference type="EMBL" id="AP014548">
    <property type="protein sequence ID" value="BAO56692.1"/>
    <property type="molecule type" value="Genomic_DNA"/>
</dbReference>
<accession>W8VXX6</accession>
<dbReference type="NCBIfam" id="TIGR00543">
    <property type="entry name" value="isochor_syn"/>
    <property type="match status" value="1"/>
</dbReference>
<keyword evidence="4" id="KW-0413">Isomerase</keyword>
<evidence type="ECO:0000256" key="4">
    <source>
        <dbReference type="ARBA" id="ARBA00023235"/>
    </source>
</evidence>
<dbReference type="GO" id="GO:0008909">
    <property type="term" value="F:isochorismate synthase activity"/>
    <property type="evidence" value="ECO:0007669"/>
    <property type="project" value="UniProtKB-EC"/>
</dbReference>
<dbReference type="HOGENOM" id="CLU_006493_8_0_10"/>
<protein>
    <recommendedName>
        <fullName evidence="3">isochorismate synthase</fullName>
        <ecNumber evidence="3">5.4.4.2</ecNumber>
    </recommendedName>
    <alternativeName>
        <fullName evidence="5">Isochorismate mutase</fullName>
    </alternativeName>
</protein>
<evidence type="ECO:0000259" key="6">
    <source>
        <dbReference type="Pfam" id="PF00425"/>
    </source>
</evidence>
<dbReference type="STRING" id="1454201.NMS_2683"/>
<evidence type="ECO:0000256" key="3">
    <source>
        <dbReference type="ARBA" id="ARBA00012824"/>
    </source>
</evidence>
<sequence>MAYAIFSKFQKSEDQIFVYAEVIQEFEWSVEVTKASHQSISSNSEARKDHEKLVSDAVQTIRNTELQKVVLSRKESVVRNHSDIQILENLLDSYPIANCYFFYHPAVGKWMGATPETLLSYKNGVLQTMSLAGTQKLQNGVKVTWGKKEKQEQNLVTDFIISALQIAGVEKIKSGETETVQAGNLLHLRTQIQATTTFYNLQNCINELHPTPAVCGLPRSIALKYILDHENYDRSFYTGYLGWNDPQSQTADYYVNLRCMELQEDAIQLYAGGGITAMSDPTAEFEEVQNKLLTMASIV</sequence>
<dbReference type="InterPro" id="IPR005801">
    <property type="entry name" value="ADC_synthase"/>
</dbReference>
<comment type="similarity">
    <text evidence="2">Belongs to the isochorismate synthase family.</text>
</comment>
<feature type="domain" description="Chorismate-utilising enzyme C-terminal" evidence="6">
    <location>
        <begin position="47"/>
        <end position="291"/>
    </location>
</feature>
<keyword evidence="8" id="KW-1185">Reference proteome</keyword>
<evidence type="ECO:0000256" key="2">
    <source>
        <dbReference type="ARBA" id="ARBA00005297"/>
    </source>
</evidence>
<dbReference type="Pfam" id="PF00425">
    <property type="entry name" value="Chorismate_bind"/>
    <property type="match status" value="1"/>
</dbReference>
<name>W8VXX6_9FLAO</name>
<dbReference type="InterPro" id="IPR004561">
    <property type="entry name" value="IsoChor_synthase"/>
</dbReference>
<dbReference type="AlphaFoldDB" id="W8VXX6"/>
<evidence type="ECO:0000313" key="8">
    <source>
        <dbReference type="Proteomes" id="UP000031760"/>
    </source>
</evidence>
<dbReference type="Proteomes" id="UP000031760">
    <property type="component" value="Chromosome"/>
</dbReference>
<organism evidence="7 8">
    <name type="scientific">Nonlabens marinus S1-08</name>
    <dbReference type="NCBI Taxonomy" id="1454201"/>
    <lineage>
        <taxon>Bacteria</taxon>
        <taxon>Pseudomonadati</taxon>
        <taxon>Bacteroidota</taxon>
        <taxon>Flavobacteriia</taxon>
        <taxon>Flavobacteriales</taxon>
        <taxon>Flavobacteriaceae</taxon>
        <taxon>Nonlabens</taxon>
    </lineage>
</organism>
<reference evidence="7 8" key="1">
    <citation type="journal article" date="2014" name="Proc. Natl. Acad. Sci. U.S.A.">
        <title>Functional characterization of flavobacteria rhodopsins reveals a unique class of light-driven chloride pump in bacteria.</title>
        <authorList>
            <person name="Yoshizawa S."/>
            <person name="Kumagai Y."/>
            <person name="Kim H."/>
            <person name="Ogura Y."/>
            <person name="Hayashi T."/>
            <person name="Iwasaki W."/>
            <person name="DeLong E.F."/>
            <person name="Kogure K."/>
        </authorList>
    </citation>
    <scope>NUCLEOTIDE SEQUENCE [LARGE SCALE GENOMIC DNA]</scope>
    <source>
        <strain evidence="7 8">S1-08</strain>
    </source>
</reference>
<proteinExistence type="inferred from homology"/>
<evidence type="ECO:0000256" key="5">
    <source>
        <dbReference type="ARBA" id="ARBA00041564"/>
    </source>
</evidence>
<dbReference type="InterPro" id="IPR015890">
    <property type="entry name" value="Chorismate_C"/>
</dbReference>
<dbReference type="KEGG" id="nmf:NMS_2683"/>
<comment type="catalytic activity">
    <reaction evidence="1">
        <text>chorismate = isochorismate</text>
        <dbReference type="Rhea" id="RHEA:18985"/>
        <dbReference type="ChEBI" id="CHEBI:29748"/>
        <dbReference type="ChEBI" id="CHEBI:29780"/>
        <dbReference type="EC" id="5.4.4.2"/>
    </reaction>
</comment>
<dbReference type="PANTHER" id="PTHR42839:SF2">
    <property type="entry name" value="ISOCHORISMATE SYNTHASE ENTC"/>
    <property type="match status" value="1"/>
</dbReference>
<dbReference type="EC" id="5.4.4.2" evidence="3"/>
<gene>
    <name evidence="7" type="ORF">NMS_2683</name>
</gene>